<evidence type="ECO:0000256" key="1">
    <source>
        <dbReference type="ARBA" id="ARBA00006479"/>
    </source>
</evidence>
<dbReference type="PANTHER" id="PTHR18964">
    <property type="entry name" value="ROK (REPRESSOR, ORF, KINASE) FAMILY"/>
    <property type="match status" value="1"/>
</dbReference>
<dbReference type="Proteomes" id="UP000257080">
    <property type="component" value="Unassembled WGS sequence"/>
</dbReference>
<sequence length="303" mass="31787">MGAQLVPVLEIGGTHATAALVDPSTWTVAPEHVVRAHIDAAGSAESLLSELAAVANRMPSGHADTWVVAIPGPFDYVSGVGRFRGVGKFDDLFGVDLRQGLRDRIDPRPSAVTFVNDAVAFGVGEYAIGAARGHDRAVFVTLGTGVGSAYLEDGHPVTTGAGVPLEGSAHRILYDGRPLEETFSRRAIRSAYSLSTTSTFSVMPDVREIAERSRAGDRVAVAVLRRAFIGLGAALADSIAMFDAGVLVIGGSMAASWDIAEPNIRLGMSGICPRLAYLPIVPAERPTDAPLVGAARWMQETSI</sequence>
<comment type="similarity">
    <text evidence="1">Belongs to the ROK (NagC/XylR) family.</text>
</comment>
<comment type="caution">
    <text evidence="2">The sequence shown here is derived from an EMBL/GenBank/DDBJ whole genome shotgun (WGS) entry which is preliminary data.</text>
</comment>
<keyword evidence="2" id="KW-0418">Kinase</keyword>
<dbReference type="RefSeq" id="WP_116420087.1">
    <property type="nucleotide sequence ID" value="NZ_NBXD01000034.1"/>
</dbReference>
<dbReference type="OrthoDB" id="49666at2"/>
<name>A0A3E0W6B3_9MICO</name>
<dbReference type="InterPro" id="IPR000600">
    <property type="entry name" value="ROK"/>
</dbReference>
<dbReference type="Pfam" id="PF00480">
    <property type="entry name" value="ROK"/>
    <property type="match status" value="1"/>
</dbReference>
<dbReference type="EMBL" id="NBXE01000052">
    <property type="protein sequence ID" value="RFA24412.1"/>
    <property type="molecule type" value="Genomic_DNA"/>
</dbReference>
<gene>
    <name evidence="2" type="ORF">B7R25_16830</name>
</gene>
<reference evidence="2 3" key="1">
    <citation type="submission" date="2017-04" db="EMBL/GenBank/DDBJ databases">
        <title>Comparative genome analysis of Subtercola boreus.</title>
        <authorList>
            <person name="Cho Y.-J."/>
            <person name="Cho A."/>
            <person name="Kim O.-S."/>
            <person name="Lee J.-I."/>
        </authorList>
    </citation>
    <scope>NUCLEOTIDE SEQUENCE [LARGE SCALE GENOMIC DNA]</scope>
    <source>
        <strain evidence="2 3">P28004</strain>
    </source>
</reference>
<dbReference type="GO" id="GO:0016301">
    <property type="term" value="F:kinase activity"/>
    <property type="evidence" value="ECO:0007669"/>
    <property type="project" value="UniProtKB-KW"/>
</dbReference>
<dbReference type="SUPFAM" id="SSF53067">
    <property type="entry name" value="Actin-like ATPase domain"/>
    <property type="match status" value="1"/>
</dbReference>
<evidence type="ECO:0000313" key="2">
    <source>
        <dbReference type="EMBL" id="RFA24412.1"/>
    </source>
</evidence>
<evidence type="ECO:0000313" key="3">
    <source>
        <dbReference type="Proteomes" id="UP000257080"/>
    </source>
</evidence>
<protein>
    <submittedName>
        <fullName evidence="2">Glucokinase</fullName>
    </submittedName>
</protein>
<proteinExistence type="inferred from homology"/>
<organism evidence="2 3">
    <name type="scientific">Subtercola boreus</name>
    <dbReference type="NCBI Taxonomy" id="120213"/>
    <lineage>
        <taxon>Bacteria</taxon>
        <taxon>Bacillati</taxon>
        <taxon>Actinomycetota</taxon>
        <taxon>Actinomycetes</taxon>
        <taxon>Micrococcales</taxon>
        <taxon>Microbacteriaceae</taxon>
        <taxon>Subtercola</taxon>
    </lineage>
</organism>
<dbReference type="AlphaFoldDB" id="A0A3E0W6B3"/>
<dbReference type="Gene3D" id="3.30.420.40">
    <property type="match status" value="2"/>
</dbReference>
<dbReference type="InterPro" id="IPR043129">
    <property type="entry name" value="ATPase_NBD"/>
</dbReference>
<keyword evidence="2" id="KW-0808">Transferase</keyword>
<dbReference type="PANTHER" id="PTHR18964:SF169">
    <property type="entry name" value="N-ACETYLMANNOSAMINE KINASE"/>
    <property type="match status" value="1"/>
</dbReference>
<accession>A0A3E0W6B3</accession>